<evidence type="ECO:0000256" key="17">
    <source>
        <dbReference type="SAM" id="Phobius"/>
    </source>
</evidence>
<evidence type="ECO:0000313" key="19">
    <source>
        <dbReference type="EMBL" id="SHJ39343.1"/>
    </source>
</evidence>
<dbReference type="AlphaFoldDB" id="A0A1M6IXZ2"/>
<dbReference type="SMART" id="SM00388">
    <property type="entry name" value="HisKA"/>
    <property type="match status" value="1"/>
</dbReference>
<dbReference type="InterPro" id="IPR005467">
    <property type="entry name" value="His_kinase_dom"/>
</dbReference>
<feature type="transmembrane region" description="Helical" evidence="17">
    <location>
        <begin position="280"/>
        <end position="299"/>
    </location>
</feature>
<evidence type="ECO:0000313" key="20">
    <source>
        <dbReference type="Proteomes" id="UP000184171"/>
    </source>
</evidence>
<proteinExistence type="predicted"/>
<evidence type="ECO:0000256" key="10">
    <source>
        <dbReference type="ARBA" id="ARBA00022777"/>
    </source>
</evidence>
<dbReference type="OrthoDB" id="7568856at2"/>
<keyword evidence="13" id="KW-0902">Two-component regulatory system</keyword>
<dbReference type="InterPro" id="IPR036890">
    <property type="entry name" value="HATPase_C_sf"/>
</dbReference>
<dbReference type="GO" id="GO:0005886">
    <property type="term" value="C:plasma membrane"/>
    <property type="evidence" value="ECO:0007669"/>
    <property type="project" value="UniProtKB-SubCell"/>
</dbReference>
<dbReference type="SMART" id="SM00387">
    <property type="entry name" value="HATPase_c"/>
    <property type="match status" value="1"/>
</dbReference>
<dbReference type="SUPFAM" id="SSF55874">
    <property type="entry name" value="ATPase domain of HSP90 chaperone/DNA topoisomerase II/histidine kinase"/>
    <property type="match status" value="1"/>
</dbReference>
<keyword evidence="4" id="KW-1003">Cell membrane</keyword>
<keyword evidence="8 17" id="KW-0812">Transmembrane</keyword>
<dbReference type="PANTHER" id="PTHR43065:SF46">
    <property type="entry name" value="C4-DICARBOXYLATE TRANSPORT SENSOR PROTEIN DCTB"/>
    <property type="match status" value="1"/>
</dbReference>
<evidence type="ECO:0000259" key="18">
    <source>
        <dbReference type="PROSITE" id="PS50109"/>
    </source>
</evidence>
<dbReference type="PANTHER" id="PTHR43065">
    <property type="entry name" value="SENSOR HISTIDINE KINASE"/>
    <property type="match status" value="1"/>
</dbReference>
<dbReference type="Pfam" id="PF02518">
    <property type="entry name" value="HATPase_c"/>
    <property type="match status" value="1"/>
</dbReference>
<dbReference type="InterPro" id="IPR003661">
    <property type="entry name" value="HisK_dim/P_dom"/>
</dbReference>
<dbReference type="EC" id="2.7.13.3" evidence="3"/>
<evidence type="ECO:0000256" key="7">
    <source>
        <dbReference type="ARBA" id="ARBA00022679"/>
    </source>
</evidence>
<dbReference type="InterPro" id="IPR017055">
    <property type="entry name" value="Sig_transdc_His_kinase_DctB"/>
</dbReference>
<dbReference type="SUPFAM" id="SSF47384">
    <property type="entry name" value="Homodimeric domain of signal transducing histidine kinase"/>
    <property type="match status" value="1"/>
</dbReference>
<evidence type="ECO:0000256" key="15">
    <source>
        <dbReference type="ARBA" id="ARBA00073143"/>
    </source>
</evidence>
<accession>A0A1M6IXZ2</accession>
<comment type="subcellular location">
    <subcellularLocation>
        <location evidence="2">Cell inner membrane</location>
        <topology evidence="2">Multi-pass membrane protein</topology>
    </subcellularLocation>
</comment>
<evidence type="ECO:0000256" key="4">
    <source>
        <dbReference type="ARBA" id="ARBA00022475"/>
    </source>
</evidence>
<reference evidence="19 20" key="1">
    <citation type="submission" date="2016-11" db="EMBL/GenBank/DDBJ databases">
        <authorList>
            <person name="Jaros S."/>
            <person name="Januszkiewicz K."/>
            <person name="Wedrychowicz H."/>
        </authorList>
    </citation>
    <scope>NUCLEOTIDE SEQUENCE [LARGE SCALE GENOMIC DNA]</scope>
    <source>
        <strain evidence="19 20">DSM 5091</strain>
    </source>
</reference>
<dbReference type="EMBL" id="FQZT01000007">
    <property type="protein sequence ID" value="SHJ39343.1"/>
    <property type="molecule type" value="Genomic_DNA"/>
</dbReference>
<keyword evidence="11" id="KW-0067">ATP-binding</keyword>
<dbReference type="PROSITE" id="PS50109">
    <property type="entry name" value="HIS_KIN"/>
    <property type="match status" value="1"/>
</dbReference>
<dbReference type="FunFam" id="1.10.287.130:FF:000049">
    <property type="entry name" value="C4-dicarboxylate transport sensor protein DctB"/>
    <property type="match status" value="1"/>
</dbReference>
<sequence>MFIVILIAVGCVWQAVSWSYRAELVKLQQTGEERLALYTGTLNSLLTRMENLPYVMAHNDAVARLLLHQDNLDQLNRDLESLNYWAGTDSLYVMDNEGNIVASSTWREPVNLIGSNYAFRPYFNSAKEGEQGRLFAIGLESNQPGLFMSHGVFREGRFLGVVVVEAALDPLIEDWREGGENLLISDANDVVILASNSAWTFTSLKPLDPEQRALLSSSLLYSDQPLSQTPLEFGIELEEGGRLVRADNNRYLMVSQQNPQLGWTLSYLAPLTGVVQQTRSVLIIGTVLALLVLAVAMYSRERRQKKLSRKKLKEAEIIKQINLRLQEEIEEHRRTEQALRDAQTELVQSSKLAAVGQMAAGIVHELNQPIAAIRTHAASGRLLLEREQPEKLRETLAAVTRITEHMASITAQLKIFARKVPKKKEKVLVENCLDAAMNMLQPLLDEADVRLQKQICDEPLYIRGSQVQLEQVLVNLVRNGVDAMQQSADKSLQIVLKRKEQRLELQVLDSGSGIAEEHLDELFNPFFTTKEVGQGMGLGLSICYRIVSDLGGSIRAENNPQGGAIFSVSLPLIEETGAKDD</sequence>
<dbReference type="STRING" id="1122189.SAMN02745165_02289"/>
<evidence type="ECO:0000256" key="8">
    <source>
        <dbReference type="ARBA" id="ARBA00022692"/>
    </source>
</evidence>
<evidence type="ECO:0000256" key="2">
    <source>
        <dbReference type="ARBA" id="ARBA00004429"/>
    </source>
</evidence>
<dbReference type="Gene3D" id="3.30.565.10">
    <property type="entry name" value="Histidine kinase-like ATPase, C-terminal domain"/>
    <property type="match status" value="1"/>
</dbReference>
<evidence type="ECO:0000256" key="12">
    <source>
        <dbReference type="ARBA" id="ARBA00022989"/>
    </source>
</evidence>
<dbReference type="Gene3D" id="6.10.250.3020">
    <property type="match status" value="1"/>
</dbReference>
<feature type="coiled-coil region" evidence="16">
    <location>
        <begin position="315"/>
        <end position="345"/>
    </location>
</feature>
<comment type="catalytic activity">
    <reaction evidence="1">
        <text>ATP + protein L-histidine = ADP + protein N-phospho-L-histidine.</text>
        <dbReference type="EC" id="2.7.13.3"/>
    </reaction>
</comment>
<dbReference type="Pfam" id="PF02743">
    <property type="entry name" value="dCache_1"/>
    <property type="match status" value="1"/>
</dbReference>
<name>A0A1M6IXZ2_MALRU</name>
<dbReference type="RefSeq" id="WP_084092037.1">
    <property type="nucleotide sequence ID" value="NZ_FQZT01000007.1"/>
</dbReference>
<dbReference type="PIRSF" id="PIRSF036431">
    <property type="entry name" value="STHK_DctB"/>
    <property type="match status" value="1"/>
</dbReference>
<dbReference type="Pfam" id="PF00512">
    <property type="entry name" value="HisKA"/>
    <property type="match status" value="1"/>
</dbReference>
<protein>
    <recommendedName>
        <fullName evidence="15">C4-dicarboxylate transport sensor protein DctB</fullName>
        <ecNumber evidence="3">2.7.13.3</ecNumber>
    </recommendedName>
</protein>
<dbReference type="Gene3D" id="1.10.287.130">
    <property type="match status" value="1"/>
</dbReference>
<dbReference type="PRINTS" id="PR00344">
    <property type="entry name" value="BCTRLSENSOR"/>
</dbReference>
<dbReference type="GO" id="GO:0000155">
    <property type="term" value="F:phosphorelay sensor kinase activity"/>
    <property type="evidence" value="ECO:0007669"/>
    <property type="project" value="InterPro"/>
</dbReference>
<keyword evidence="5" id="KW-0997">Cell inner membrane</keyword>
<keyword evidence="12 17" id="KW-1133">Transmembrane helix</keyword>
<evidence type="ECO:0000256" key="11">
    <source>
        <dbReference type="ARBA" id="ARBA00022840"/>
    </source>
</evidence>
<keyword evidence="16" id="KW-0175">Coiled coil</keyword>
<evidence type="ECO:0000256" key="13">
    <source>
        <dbReference type="ARBA" id="ARBA00023012"/>
    </source>
</evidence>
<evidence type="ECO:0000256" key="16">
    <source>
        <dbReference type="SAM" id="Coils"/>
    </source>
</evidence>
<dbReference type="CDD" id="cd00082">
    <property type="entry name" value="HisKA"/>
    <property type="match status" value="1"/>
</dbReference>
<evidence type="ECO:0000256" key="14">
    <source>
        <dbReference type="ARBA" id="ARBA00023136"/>
    </source>
</evidence>
<keyword evidence="6" id="KW-0597">Phosphoprotein</keyword>
<gene>
    <name evidence="19" type="ORF">SAMN02745165_02289</name>
</gene>
<keyword evidence="20" id="KW-1185">Reference proteome</keyword>
<evidence type="ECO:0000256" key="5">
    <source>
        <dbReference type="ARBA" id="ARBA00022519"/>
    </source>
</evidence>
<dbReference type="InterPro" id="IPR029151">
    <property type="entry name" value="Sensor-like_sf"/>
</dbReference>
<evidence type="ECO:0000256" key="1">
    <source>
        <dbReference type="ARBA" id="ARBA00000085"/>
    </source>
</evidence>
<dbReference type="GO" id="GO:0005524">
    <property type="term" value="F:ATP binding"/>
    <property type="evidence" value="ECO:0007669"/>
    <property type="project" value="UniProtKB-KW"/>
</dbReference>
<dbReference type="InterPro" id="IPR036097">
    <property type="entry name" value="HisK_dim/P_sf"/>
</dbReference>
<evidence type="ECO:0000256" key="3">
    <source>
        <dbReference type="ARBA" id="ARBA00012438"/>
    </source>
</evidence>
<dbReference type="Gene3D" id="3.30.450.20">
    <property type="entry name" value="PAS domain"/>
    <property type="match status" value="2"/>
</dbReference>
<dbReference type="Proteomes" id="UP000184171">
    <property type="component" value="Unassembled WGS sequence"/>
</dbReference>
<organism evidence="19 20">
    <name type="scientific">Malonomonas rubra DSM 5091</name>
    <dbReference type="NCBI Taxonomy" id="1122189"/>
    <lineage>
        <taxon>Bacteria</taxon>
        <taxon>Pseudomonadati</taxon>
        <taxon>Thermodesulfobacteriota</taxon>
        <taxon>Desulfuromonadia</taxon>
        <taxon>Desulfuromonadales</taxon>
        <taxon>Geopsychrobacteraceae</taxon>
        <taxon>Malonomonas</taxon>
    </lineage>
</organism>
<keyword evidence="7" id="KW-0808">Transferase</keyword>
<keyword evidence="14 17" id="KW-0472">Membrane</keyword>
<dbReference type="SUPFAM" id="SSF103190">
    <property type="entry name" value="Sensory domain-like"/>
    <property type="match status" value="1"/>
</dbReference>
<dbReference type="InterPro" id="IPR003594">
    <property type="entry name" value="HATPase_dom"/>
</dbReference>
<dbReference type="InterPro" id="IPR004358">
    <property type="entry name" value="Sig_transdc_His_kin-like_C"/>
</dbReference>
<keyword evidence="9" id="KW-0547">Nucleotide-binding</keyword>
<feature type="domain" description="Histidine kinase" evidence="18">
    <location>
        <begin position="361"/>
        <end position="574"/>
    </location>
</feature>
<keyword evidence="10 19" id="KW-0418">Kinase</keyword>
<evidence type="ECO:0000256" key="9">
    <source>
        <dbReference type="ARBA" id="ARBA00022741"/>
    </source>
</evidence>
<dbReference type="InterPro" id="IPR033479">
    <property type="entry name" value="dCache_1"/>
</dbReference>
<dbReference type="CDD" id="cd12914">
    <property type="entry name" value="PDC1_DGC_like"/>
    <property type="match status" value="1"/>
</dbReference>
<evidence type="ECO:0000256" key="6">
    <source>
        <dbReference type="ARBA" id="ARBA00022553"/>
    </source>
</evidence>